<evidence type="ECO:0000256" key="2">
    <source>
        <dbReference type="ARBA" id="ARBA00004651"/>
    </source>
</evidence>
<dbReference type="PANTHER" id="PTHR42922:SF1">
    <property type="entry name" value="PHOSPHATE TRANSPORT SYSTEM PERMEASE PROTEIN PSTA"/>
    <property type="match status" value="1"/>
</dbReference>
<dbReference type="InterPro" id="IPR051408">
    <property type="entry name" value="Phosphate_transprt_permease"/>
</dbReference>
<feature type="transmembrane region" description="Helical" evidence="10">
    <location>
        <begin position="215"/>
        <end position="242"/>
    </location>
</feature>
<dbReference type="Proteomes" id="UP001596266">
    <property type="component" value="Unassembled WGS sequence"/>
</dbReference>
<evidence type="ECO:0000313" key="12">
    <source>
        <dbReference type="EMBL" id="MFC6396376.1"/>
    </source>
</evidence>
<feature type="domain" description="ABC transmembrane type-1" evidence="11">
    <location>
        <begin position="177"/>
        <end position="383"/>
    </location>
</feature>
<evidence type="ECO:0000256" key="1">
    <source>
        <dbReference type="ARBA" id="ARBA00003510"/>
    </source>
</evidence>
<dbReference type="NCBIfam" id="TIGR00974">
    <property type="entry name" value="3a0107s02c"/>
    <property type="match status" value="1"/>
</dbReference>
<keyword evidence="6" id="KW-0592">Phosphate transport</keyword>
<feature type="transmembrane region" description="Helical" evidence="10">
    <location>
        <begin position="33"/>
        <end position="54"/>
    </location>
</feature>
<protein>
    <recommendedName>
        <fullName evidence="10">Phosphate transport system permease protein PstA</fullName>
    </recommendedName>
</protein>
<dbReference type="InterPro" id="IPR035906">
    <property type="entry name" value="MetI-like_sf"/>
</dbReference>
<sequence>MSSVVSPERAETSGLDLSRPKGRRGVVDQTFRGMVWAAAVIAIIPLLWILFTVLSKGLPVMFTAQPDYTKVCVVEGKAPDRTYSSYQRVAAADCEAGTNGASNRWVVGGAYPAVGEFIASTVDTVSRDPKARNAETVVGIPGSDKAGKILQPSLQWWTHDAGATPDNKPGGGVVHALVGTLWVGFIASIIAVPLGVLGAYYLVEYARGTKMSKVVSFMVDILTGVPSIVAALFVYAVLITMLGLERSTFASALALVLLMLPTVLRSTEEMLKLVPDSLREASYALGVPKWKTITSVVTPTAFSGIATGIVLGIARVMGETAPLLILLNYARNTNWNPFGNTMGTLPTMIANAAALPENYPGTDRGWGAAATLILLVMGLNLLARWIGNRGKLKEK</sequence>
<evidence type="ECO:0000256" key="3">
    <source>
        <dbReference type="ARBA" id="ARBA00007069"/>
    </source>
</evidence>
<organism evidence="12 13">
    <name type="scientific">Luteococcus sanguinis</name>
    <dbReference type="NCBI Taxonomy" id="174038"/>
    <lineage>
        <taxon>Bacteria</taxon>
        <taxon>Bacillati</taxon>
        <taxon>Actinomycetota</taxon>
        <taxon>Actinomycetes</taxon>
        <taxon>Propionibacteriales</taxon>
        <taxon>Propionibacteriaceae</taxon>
        <taxon>Luteococcus</taxon>
    </lineage>
</organism>
<evidence type="ECO:0000256" key="10">
    <source>
        <dbReference type="RuleBase" id="RU363043"/>
    </source>
</evidence>
<evidence type="ECO:0000256" key="5">
    <source>
        <dbReference type="ARBA" id="ARBA00022475"/>
    </source>
</evidence>
<keyword evidence="8 10" id="KW-1133">Transmembrane helix</keyword>
<comment type="caution">
    <text evidence="12">The sequence shown here is derived from an EMBL/GenBank/DDBJ whole genome shotgun (WGS) entry which is preliminary data.</text>
</comment>
<dbReference type="PROSITE" id="PS50928">
    <property type="entry name" value="ABC_TM1"/>
    <property type="match status" value="1"/>
</dbReference>
<dbReference type="RefSeq" id="WP_343884988.1">
    <property type="nucleotide sequence ID" value="NZ_BAAAKI010000004.1"/>
</dbReference>
<evidence type="ECO:0000256" key="9">
    <source>
        <dbReference type="ARBA" id="ARBA00023136"/>
    </source>
</evidence>
<keyword evidence="7 10" id="KW-0812">Transmembrane</keyword>
<dbReference type="PANTHER" id="PTHR42922">
    <property type="entry name" value="PHOSPHATE TRANSPORT SYSTEM PERMEASE PROTEIN PSTA"/>
    <property type="match status" value="1"/>
</dbReference>
<dbReference type="InterPro" id="IPR005672">
    <property type="entry name" value="Phosphate_PstA"/>
</dbReference>
<feature type="transmembrane region" description="Helical" evidence="10">
    <location>
        <begin position="181"/>
        <end position="203"/>
    </location>
</feature>
<keyword evidence="5 10" id="KW-1003">Cell membrane</keyword>
<accession>A0ABW1WZ84</accession>
<feature type="transmembrane region" description="Helical" evidence="10">
    <location>
        <begin position="365"/>
        <end position="386"/>
    </location>
</feature>
<gene>
    <name evidence="12" type="primary">pstA</name>
    <name evidence="12" type="ORF">ACFP57_05160</name>
</gene>
<keyword evidence="4" id="KW-0813">Transport</keyword>
<evidence type="ECO:0000313" key="13">
    <source>
        <dbReference type="Proteomes" id="UP001596266"/>
    </source>
</evidence>
<keyword evidence="9 10" id="KW-0472">Membrane</keyword>
<dbReference type="InterPro" id="IPR000515">
    <property type="entry name" value="MetI-like"/>
</dbReference>
<comment type="similarity">
    <text evidence="3 10">Belongs to the binding-protein-dependent transport system permease family. CysTW subfamily.</text>
</comment>
<evidence type="ECO:0000256" key="7">
    <source>
        <dbReference type="ARBA" id="ARBA00022692"/>
    </source>
</evidence>
<evidence type="ECO:0000256" key="6">
    <source>
        <dbReference type="ARBA" id="ARBA00022592"/>
    </source>
</evidence>
<reference evidence="13" key="1">
    <citation type="journal article" date="2019" name="Int. J. Syst. Evol. Microbiol.">
        <title>The Global Catalogue of Microorganisms (GCM) 10K type strain sequencing project: providing services to taxonomists for standard genome sequencing and annotation.</title>
        <authorList>
            <consortium name="The Broad Institute Genomics Platform"/>
            <consortium name="The Broad Institute Genome Sequencing Center for Infectious Disease"/>
            <person name="Wu L."/>
            <person name="Ma J."/>
        </authorList>
    </citation>
    <scope>NUCLEOTIDE SEQUENCE [LARGE SCALE GENOMIC DNA]</scope>
    <source>
        <strain evidence="13">CGMCC 1.15277</strain>
    </source>
</reference>
<name>A0ABW1WZ84_9ACTN</name>
<feature type="transmembrane region" description="Helical" evidence="10">
    <location>
        <begin position="296"/>
        <end position="317"/>
    </location>
</feature>
<comment type="subcellular location">
    <subcellularLocation>
        <location evidence="2 10">Cell membrane</location>
        <topology evidence="2 10">Multi-pass membrane protein</topology>
    </subcellularLocation>
</comment>
<evidence type="ECO:0000256" key="8">
    <source>
        <dbReference type="ARBA" id="ARBA00022989"/>
    </source>
</evidence>
<proteinExistence type="inferred from homology"/>
<keyword evidence="13" id="KW-1185">Reference proteome</keyword>
<dbReference type="Pfam" id="PF00528">
    <property type="entry name" value="BPD_transp_1"/>
    <property type="match status" value="1"/>
</dbReference>
<comment type="function">
    <text evidence="1">Part of the binding-protein-dependent transport system for phosphate; probably responsible for the translocation of the substrate across the membrane.</text>
</comment>
<evidence type="ECO:0000256" key="4">
    <source>
        <dbReference type="ARBA" id="ARBA00022448"/>
    </source>
</evidence>
<feature type="transmembrane region" description="Helical" evidence="10">
    <location>
        <begin position="248"/>
        <end position="264"/>
    </location>
</feature>
<dbReference type="CDD" id="cd06261">
    <property type="entry name" value="TM_PBP2"/>
    <property type="match status" value="1"/>
</dbReference>
<dbReference type="Gene3D" id="1.10.3720.10">
    <property type="entry name" value="MetI-like"/>
    <property type="match status" value="1"/>
</dbReference>
<dbReference type="SUPFAM" id="SSF161098">
    <property type="entry name" value="MetI-like"/>
    <property type="match status" value="1"/>
</dbReference>
<evidence type="ECO:0000259" key="11">
    <source>
        <dbReference type="PROSITE" id="PS50928"/>
    </source>
</evidence>
<dbReference type="EMBL" id="JBHSUA010000009">
    <property type="protein sequence ID" value="MFC6396376.1"/>
    <property type="molecule type" value="Genomic_DNA"/>
</dbReference>